<evidence type="ECO:0000256" key="1">
    <source>
        <dbReference type="ARBA" id="ARBA00023002"/>
    </source>
</evidence>
<dbReference type="PANTHER" id="PTHR43580:SF2">
    <property type="entry name" value="CYTOKINE-LIKE NUCLEAR FACTOR N-PAC"/>
    <property type="match status" value="1"/>
</dbReference>
<reference evidence="4 5" key="1">
    <citation type="submission" date="2020-05" db="EMBL/GenBank/DDBJ databases">
        <title>Draft Genome Sequence of Ochrobactrum soli Isolated from Stable Fly Gut.</title>
        <authorList>
            <person name="Pileggi M.T."/>
            <person name="Vazhakkala L.J."/>
            <person name="Wong C.N."/>
        </authorList>
    </citation>
    <scope>NUCLEOTIDE SEQUENCE [LARGE SCALE GENOMIC DNA]</scope>
    <source>
        <strain evidence="4 5">MTP-C0764</strain>
    </source>
</reference>
<feature type="domain" description="6-phosphogluconate dehydrogenase NADP-binding" evidence="2">
    <location>
        <begin position="8"/>
        <end position="160"/>
    </location>
</feature>
<dbReference type="GO" id="GO:0140673">
    <property type="term" value="P:transcription elongation-coupled chromatin remodeling"/>
    <property type="evidence" value="ECO:0007669"/>
    <property type="project" value="TreeGrafter"/>
</dbReference>
<dbReference type="InterPro" id="IPR013328">
    <property type="entry name" value="6PGD_dom2"/>
</dbReference>
<keyword evidence="1" id="KW-0560">Oxidoreductase</keyword>
<dbReference type="PANTHER" id="PTHR43580">
    <property type="entry name" value="OXIDOREDUCTASE GLYR1-RELATED"/>
    <property type="match status" value="1"/>
</dbReference>
<dbReference type="Proteomes" id="UP000574931">
    <property type="component" value="Unassembled WGS sequence"/>
</dbReference>
<dbReference type="RefSeq" id="WP_171319317.1">
    <property type="nucleotide sequence ID" value="NZ_JABFCY010000017.1"/>
</dbReference>
<proteinExistence type="predicted"/>
<dbReference type="GO" id="GO:0050661">
    <property type="term" value="F:NADP binding"/>
    <property type="evidence" value="ECO:0007669"/>
    <property type="project" value="InterPro"/>
</dbReference>
<dbReference type="SUPFAM" id="SSF51735">
    <property type="entry name" value="NAD(P)-binding Rossmann-fold domains"/>
    <property type="match status" value="1"/>
</dbReference>
<name>A0A849KMK5_9HYPH</name>
<evidence type="ECO:0000313" key="4">
    <source>
        <dbReference type="EMBL" id="NNU62921.1"/>
    </source>
</evidence>
<dbReference type="AlphaFoldDB" id="A0A849KMK5"/>
<keyword evidence="5" id="KW-1185">Reference proteome</keyword>
<dbReference type="GO" id="GO:0000785">
    <property type="term" value="C:chromatin"/>
    <property type="evidence" value="ECO:0007669"/>
    <property type="project" value="TreeGrafter"/>
</dbReference>
<feature type="domain" description="NADPH-dependent reductive aminase-like C-terminal" evidence="3">
    <location>
        <begin position="169"/>
        <end position="292"/>
    </location>
</feature>
<dbReference type="InterPro" id="IPR006115">
    <property type="entry name" value="6PGDH_NADP-bd"/>
</dbReference>
<sequence>MQVDSVRRIAVVGAGSMGSALAESLLAEKFDVSVWNRTPEKLAPLAALNAFTSTNLNAVIERSELIVVCVSDHATTEKLLFIDGPREALRGKILVQLTTLTRSESEKMAALCQVEDILYLDGAIMGLPQRVRDGECIIAYSGPRAVYAHCEHVLRALGKRPMFISESYGAAPDLELARFSYIYGSWLAYFQALALCSASGLPLDVIVEIIDNGEHIRNRTTKRYGDAIIERDYTAQGATIDVHSAAFKLVSEQANSLNMRADLIQLLSRLFDEAKAKGFGQKQLPALFEIMAESSQGA</sequence>
<accession>A0A849KMK5</accession>
<comment type="caution">
    <text evidence="4">The sequence shown here is derived from an EMBL/GenBank/DDBJ whole genome shotgun (WGS) entry which is preliminary data.</text>
</comment>
<dbReference type="GO" id="GO:0016491">
    <property type="term" value="F:oxidoreductase activity"/>
    <property type="evidence" value="ECO:0007669"/>
    <property type="project" value="UniProtKB-KW"/>
</dbReference>
<evidence type="ECO:0000259" key="3">
    <source>
        <dbReference type="Pfam" id="PF21761"/>
    </source>
</evidence>
<dbReference type="InterPro" id="IPR015815">
    <property type="entry name" value="HIBADH-related"/>
</dbReference>
<dbReference type="GO" id="GO:0031491">
    <property type="term" value="F:nucleosome binding"/>
    <property type="evidence" value="ECO:0007669"/>
    <property type="project" value="TreeGrafter"/>
</dbReference>
<gene>
    <name evidence="4" type="ORF">HKX02_22060</name>
</gene>
<dbReference type="Gene3D" id="3.40.50.720">
    <property type="entry name" value="NAD(P)-binding Rossmann-like Domain"/>
    <property type="match status" value="1"/>
</dbReference>
<dbReference type="InterPro" id="IPR036291">
    <property type="entry name" value="NAD(P)-bd_dom_sf"/>
</dbReference>
<protein>
    <submittedName>
        <fullName evidence="4">NAD(P)-dependent oxidoreductase</fullName>
    </submittedName>
</protein>
<dbReference type="SUPFAM" id="SSF48179">
    <property type="entry name" value="6-phosphogluconate dehydrogenase C-terminal domain-like"/>
    <property type="match status" value="1"/>
</dbReference>
<dbReference type="InterPro" id="IPR048666">
    <property type="entry name" value="RedAm-like_C"/>
</dbReference>
<evidence type="ECO:0000259" key="2">
    <source>
        <dbReference type="Pfam" id="PF03446"/>
    </source>
</evidence>
<evidence type="ECO:0000313" key="5">
    <source>
        <dbReference type="Proteomes" id="UP000574931"/>
    </source>
</evidence>
<dbReference type="InterPro" id="IPR008927">
    <property type="entry name" value="6-PGluconate_DH-like_C_sf"/>
</dbReference>
<dbReference type="GO" id="GO:0003677">
    <property type="term" value="F:DNA binding"/>
    <property type="evidence" value="ECO:0007669"/>
    <property type="project" value="TreeGrafter"/>
</dbReference>
<dbReference type="Gene3D" id="1.10.1040.10">
    <property type="entry name" value="N-(1-d-carboxylethyl)-l-norvaline Dehydrogenase, domain 2"/>
    <property type="match status" value="1"/>
</dbReference>
<dbReference type="InterPro" id="IPR051265">
    <property type="entry name" value="HIBADH-related_NP60_sf"/>
</dbReference>
<dbReference type="EMBL" id="JABFCY010000017">
    <property type="protein sequence ID" value="NNU62921.1"/>
    <property type="molecule type" value="Genomic_DNA"/>
</dbReference>
<dbReference type="PIRSF" id="PIRSF000103">
    <property type="entry name" value="HIBADH"/>
    <property type="match status" value="1"/>
</dbReference>
<dbReference type="Pfam" id="PF03446">
    <property type="entry name" value="NAD_binding_2"/>
    <property type="match status" value="1"/>
</dbReference>
<organism evidence="4 5">
    <name type="scientific">Ochrobactrum soli</name>
    <dbReference type="NCBI Taxonomy" id="2448455"/>
    <lineage>
        <taxon>Bacteria</taxon>
        <taxon>Pseudomonadati</taxon>
        <taxon>Pseudomonadota</taxon>
        <taxon>Alphaproteobacteria</taxon>
        <taxon>Hyphomicrobiales</taxon>
        <taxon>Brucellaceae</taxon>
        <taxon>Brucella/Ochrobactrum group</taxon>
        <taxon>Ochrobactrum</taxon>
    </lineage>
</organism>
<dbReference type="Pfam" id="PF21761">
    <property type="entry name" value="RedAm-like_C"/>
    <property type="match status" value="1"/>
</dbReference>